<evidence type="ECO:0000313" key="7">
    <source>
        <dbReference type="EMBL" id="CAJ0601490.1"/>
    </source>
</evidence>
<evidence type="ECO:0000256" key="3">
    <source>
        <dbReference type="ARBA" id="ARBA00022989"/>
    </source>
</evidence>
<dbReference type="InterPro" id="IPR036259">
    <property type="entry name" value="MFS_trans_sf"/>
</dbReference>
<evidence type="ECO:0000256" key="5">
    <source>
        <dbReference type="SAM" id="Phobius"/>
    </source>
</evidence>
<dbReference type="Pfam" id="PF00083">
    <property type="entry name" value="Sugar_tr"/>
    <property type="match status" value="1"/>
</dbReference>
<evidence type="ECO:0000256" key="2">
    <source>
        <dbReference type="ARBA" id="ARBA00022692"/>
    </source>
</evidence>
<evidence type="ECO:0000259" key="6">
    <source>
        <dbReference type="PROSITE" id="PS50850"/>
    </source>
</evidence>
<dbReference type="SUPFAM" id="SSF103473">
    <property type="entry name" value="MFS general substrate transporter"/>
    <property type="match status" value="1"/>
</dbReference>
<keyword evidence="2 5" id="KW-0812">Transmembrane</keyword>
<keyword evidence="8" id="KW-1185">Reference proteome</keyword>
<feature type="transmembrane region" description="Helical" evidence="5">
    <location>
        <begin position="55"/>
        <end position="77"/>
    </location>
</feature>
<gene>
    <name evidence="7" type="ORF">CYNAS_LOCUS13473</name>
</gene>
<keyword evidence="3 5" id="KW-1133">Transmembrane helix</keyword>
<comment type="subcellular location">
    <subcellularLocation>
        <location evidence="1">Membrane</location>
        <topology evidence="1">Multi-pass membrane protein</topology>
    </subcellularLocation>
</comment>
<feature type="transmembrane region" description="Helical" evidence="5">
    <location>
        <begin position="197"/>
        <end position="221"/>
    </location>
</feature>
<comment type="caution">
    <text evidence="7">The sequence shown here is derived from an EMBL/GenBank/DDBJ whole genome shotgun (WGS) entry which is preliminary data.</text>
</comment>
<reference evidence="7" key="1">
    <citation type="submission" date="2023-07" db="EMBL/GenBank/DDBJ databases">
        <authorList>
            <consortium name="CYATHOMIX"/>
        </authorList>
    </citation>
    <scope>NUCLEOTIDE SEQUENCE</scope>
    <source>
        <strain evidence="7">N/A</strain>
    </source>
</reference>
<dbReference type="GO" id="GO:0016020">
    <property type="term" value="C:membrane"/>
    <property type="evidence" value="ECO:0007669"/>
    <property type="project" value="UniProtKB-SubCell"/>
</dbReference>
<proteinExistence type="predicted"/>
<dbReference type="InterPro" id="IPR020846">
    <property type="entry name" value="MFS_dom"/>
</dbReference>
<dbReference type="EMBL" id="CATQJL010000305">
    <property type="protein sequence ID" value="CAJ0601490.1"/>
    <property type="molecule type" value="Genomic_DNA"/>
</dbReference>
<evidence type="ECO:0000313" key="8">
    <source>
        <dbReference type="Proteomes" id="UP001176961"/>
    </source>
</evidence>
<evidence type="ECO:0000256" key="1">
    <source>
        <dbReference type="ARBA" id="ARBA00004141"/>
    </source>
</evidence>
<dbReference type="GO" id="GO:0022857">
    <property type="term" value="F:transmembrane transporter activity"/>
    <property type="evidence" value="ECO:0007669"/>
    <property type="project" value="InterPro"/>
</dbReference>
<dbReference type="InterPro" id="IPR005828">
    <property type="entry name" value="MFS_sugar_transport-like"/>
</dbReference>
<accession>A0AA36M8L1</accession>
<protein>
    <recommendedName>
        <fullName evidence="6">Major facilitator superfamily (MFS) profile domain-containing protein</fullName>
    </recommendedName>
</protein>
<organism evidence="7 8">
    <name type="scientific">Cylicocyclus nassatus</name>
    <name type="common">Nematode worm</name>
    <dbReference type="NCBI Taxonomy" id="53992"/>
    <lineage>
        <taxon>Eukaryota</taxon>
        <taxon>Metazoa</taxon>
        <taxon>Ecdysozoa</taxon>
        <taxon>Nematoda</taxon>
        <taxon>Chromadorea</taxon>
        <taxon>Rhabditida</taxon>
        <taxon>Rhabditina</taxon>
        <taxon>Rhabditomorpha</taxon>
        <taxon>Strongyloidea</taxon>
        <taxon>Strongylidae</taxon>
        <taxon>Cylicocyclus</taxon>
    </lineage>
</organism>
<dbReference type="Proteomes" id="UP001176961">
    <property type="component" value="Unassembled WGS sequence"/>
</dbReference>
<feature type="domain" description="Major facilitator superfamily (MFS) profile" evidence="6">
    <location>
        <begin position="64"/>
        <end position="231"/>
    </location>
</feature>
<sequence length="231" mass="26009">MYSVSCTSANDYNLRLAGGSEDHSKAATSWKSKMKFDELLFSNLGEIGKYQKIQFFLVCLPTIVVSMHALSWTLAAVPVPYRCALPSETQDSPYYSNDSRLKLIECKAWDDTPVPLNASRSPKVHCYYKEKCEIGGETCSKHVFDRSRITYSAMDRWDIVCARGSIRAHVQLFYYIGQAIGSFVFGMLGDRIGRKKVLILAIATQVISGLLSVAAPTWWLFGFLRRVSTYL</sequence>
<dbReference type="AlphaFoldDB" id="A0AA36M8L1"/>
<evidence type="ECO:0000256" key="4">
    <source>
        <dbReference type="ARBA" id="ARBA00023136"/>
    </source>
</evidence>
<name>A0AA36M8L1_CYLNA</name>
<keyword evidence="4 5" id="KW-0472">Membrane</keyword>
<dbReference type="PANTHER" id="PTHR24064">
    <property type="entry name" value="SOLUTE CARRIER FAMILY 22 MEMBER"/>
    <property type="match status" value="1"/>
</dbReference>
<dbReference type="Gene3D" id="1.20.1250.20">
    <property type="entry name" value="MFS general substrate transporter like domains"/>
    <property type="match status" value="1"/>
</dbReference>
<dbReference type="PROSITE" id="PS50850">
    <property type="entry name" value="MFS"/>
    <property type="match status" value="1"/>
</dbReference>
<feature type="transmembrane region" description="Helical" evidence="5">
    <location>
        <begin position="172"/>
        <end position="190"/>
    </location>
</feature>